<dbReference type="PANTHER" id="PTHR45947">
    <property type="entry name" value="SULFOQUINOVOSYL TRANSFERASE SQD2"/>
    <property type="match status" value="1"/>
</dbReference>
<dbReference type="Pfam" id="PF00534">
    <property type="entry name" value="Glycos_transf_1"/>
    <property type="match status" value="1"/>
</dbReference>
<protein>
    <submittedName>
        <fullName evidence="3">Glycosyltransferase</fullName>
    </submittedName>
</protein>
<evidence type="ECO:0000259" key="1">
    <source>
        <dbReference type="Pfam" id="PF00534"/>
    </source>
</evidence>
<evidence type="ECO:0000313" key="3">
    <source>
        <dbReference type="EMBL" id="NDJ16742.1"/>
    </source>
</evidence>
<dbReference type="CDD" id="cd03801">
    <property type="entry name" value="GT4_PimA-like"/>
    <property type="match status" value="1"/>
</dbReference>
<dbReference type="SUPFAM" id="SSF53756">
    <property type="entry name" value="UDP-Glycosyltransferase/glycogen phosphorylase"/>
    <property type="match status" value="1"/>
</dbReference>
<organism evidence="3 4">
    <name type="scientific">Myxacorys almedinensis A</name>
    <dbReference type="NCBI Taxonomy" id="2690445"/>
    <lineage>
        <taxon>Bacteria</taxon>
        <taxon>Bacillati</taxon>
        <taxon>Cyanobacteriota</taxon>
        <taxon>Cyanophyceae</taxon>
        <taxon>Leptolyngbyales</taxon>
        <taxon>Leptolyngbyaceae</taxon>
        <taxon>Myxacorys</taxon>
        <taxon>Myxacorys almedinensis</taxon>
    </lineage>
</organism>
<gene>
    <name evidence="3" type="ORF">GS601_05470</name>
</gene>
<dbReference type="Gene3D" id="3.40.50.2000">
    <property type="entry name" value="Glycogen Phosphorylase B"/>
    <property type="match status" value="2"/>
</dbReference>
<dbReference type="Pfam" id="PF13439">
    <property type="entry name" value="Glyco_transf_4"/>
    <property type="match status" value="1"/>
</dbReference>
<comment type="caution">
    <text evidence="3">The sequence shown here is derived from an EMBL/GenBank/DDBJ whole genome shotgun (WGS) entry which is preliminary data.</text>
</comment>
<reference evidence="3" key="1">
    <citation type="submission" date="2019-12" db="EMBL/GenBank/DDBJ databases">
        <title>High-Quality draft genome sequences of three cyanobacteria isolated from the limestone walls of the Old Cathedral of Coimbra.</title>
        <authorList>
            <person name="Tiago I."/>
            <person name="Soares F."/>
            <person name="Portugal A."/>
        </authorList>
    </citation>
    <scope>NUCLEOTIDE SEQUENCE</scope>
    <source>
        <strain evidence="3">A</strain>
    </source>
</reference>
<feature type="domain" description="Glycosyltransferase subfamily 4-like N-terminal" evidence="2">
    <location>
        <begin position="15"/>
        <end position="157"/>
    </location>
</feature>
<proteinExistence type="predicted"/>
<dbReference type="GO" id="GO:0016758">
    <property type="term" value="F:hexosyltransferase activity"/>
    <property type="evidence" value="ECO:0007669"/>
    <property type="project" value="TreeGrafter"/>
</dbReference>
<dbReference type="PANTHER" id="PTHR45947:SF3">
    <property type="entry name" value="SULFOQUINOVOSYL TRANSFERASE SQD2"/>
    <property type="match status" value="1"/>
</dbReference>
<feature type="domain" description="Glycosyl transferase family 1" evidence="1">
    <location>
        <begin position="171"/>
        <end position="330"/>
    </location>
</feature>
<dbReference type="InterPro" id="IPR001296">
    <property type="entry name" value="Glyco_trans_1"/>
</dbReference>
<dbReference type="InterPro" id="IPR050194">
    <property type="entry name" value="Glycosyltransferase_grp1"/>
</dbReference>
<dbReference type="EMBL" id="WVIE01000005">
    <property type="protein sequence ID" value="NDJ16742.1"/>
    <property type="molecule type" value="Genomic_DNA"/>
</dbReference>
<accession>A0A8J8CM11</accession>
<name>A0A8J8CM11_9CYAN</name>
<dbReference type="Proteomes" id="UP000646053">
    <property type="component" value="Unassembled WGS sequence"/>
</dbReference>
<evidence type="ECO:0000259" key="2">
    <source>
        <dbReference type="Pfam" id="PF13439"/>
    </source>
</evidence>
<dbReference type="AlphaFoldDB" id="A0A8J8CM11"/>
<dbReference type="RefSeq" id="WP_162422265.1">
    <property type="nucleotide sequence ID" value="NZ_WVIE01000005.1"/>
</dbReference>
<dbReference type="InterPro" id="IPR028098">
    <property type="entry name" value="Glyco_trans_4-like_N"/>
</dbReference>
<sequence length="373" mass="41230">MRILHVLNDCRKIGNGIINVAVDLVCTQSQAGLTVAVASRGGEYEALMKQYRVQHFYLDQRRNPIQIFKAILNFRRIIEQFKPDVVHVHMMTGAVIAYVCKFEGKGYALVSTLHNEYARASILMGLADRLIAVSLPVAESISRRRVPQQKIRVVSNGTIGTPRQPALSETEPMPLKRPAITTVAGMFYRKGIAELIEAFVQIADANPDAHLYLVGDGADRAVFERQAAIAFCADRIHFEGFQPEPQRYLLSTDIFVLASSREPFGLVLSEAREAGCAIVASEVDGTPEALEGGKAGLLVPPKDVSALSMALSSLLNSPTQLECWKQAAQKNLEWLKIDRVHQETLAVYKDATTQRFGSGHQRPDSSSMRLEEE</sequence>
<keyword evidence="4" id="KW-1185">Reference proteome</keyword>
<evidence type="ECO:0000313" key="4">
    <source>
        <dbReference type="Proteomes" id="UP000646053"/>
    </source>
</evidence>